<dbReference type="EMBL" id="JAWRVI010000010">
    <property type="protein sequence ID" value="KAK4092007.1"/>
    <property type="molecule type" value="Genomic_DNA"/>
</dbReference>
<feature type="region of interest" description="Disordered" evidence="2">
    <location>
        <begin position="1"/>
        <end position="44"/>
    </location>
</feature>
<comment type="caution">
    <text evidence="3">The sequence shown here is derived from an EMBL/GenBank/DDBJ whole genome shotgun (WGS) entry which is preliminary data.</text>
</comment>
<dbReference type="SUPFAM" id="SSF53335">
    <property type="entry name" value="S-adenosyl-L-methionine-dependent methyltransferases"/>
    <property type="match status" value="1"/>
</dbReference>
<proteinExistence type="inferred from homology"/>
<dbReference type="InterPro" id="IPR029063">
    <property type="entry name" value="SAM-dependent_MTases_sf"/>
</dbReference>
<sequence>MRARKEAPGRKPPQSALAPARRSQKVRPPTSGQVLSHLSVPPSDASPASFVLYSWLARSTPSIHSTTRVRRRSTVRLLAPATPRPVALELSLPAAGVQCRCRANYLRTIRGRHILVVHDCAGVCGGIEAGDRRRHSIASSGRIFLPIQYSAALYSRGAVHGKPRANSWVSQTQPLEAHLYTAAGWRGVSRHIPPHQRPVTGARPACSFMSIECSLSLCAMIPYAPLATDIFDGHDDGDSTWCSSDDGVSLDSSPSDDETELTVDDTAPEEDGLFIPALPIPADLADDLTNDGTSDASYEDWSSFSQSVYEDELSHGRRYHGFRKGRYPLPNDRQEQQREETNHAMMMELSDGHLFYSDIGQSPTNILDVGTGIGSWAIDVAEQYPEATVVGTDLSAIQPRWLPVNVRMYVDDCEEPDWLHGEEYDLVHFRGMAGILKDLDSVLQTAYRRTKNGGWVEFQEIIPQIECDDSSMRPDDPLRIFYDAATQGLRTFGCDPLRPARLEEALEHAGYTNIRCVTKKIPISTWARGKRLKTLGLFMKTVMLDSLDALAAKPLAALGVSPSDRRELTRHVRRSLDDNTVHRYVNCVFCYGQKREQDGAFADLDWLWEALGIGIWDMGFGITEQRSVNEDNGPPFMIQHCPVRNRLCYGEEETHQQLGEPPSRPVPAPAEPVPEGLLLPVNGGFAAIEFLRGPNPANSAGSRVGSSLLIVWETRGAATNNARVRHRDVSYLEYCTAPCPAAEGAARGGACKSQVVGNLETGRCSATLVAGVVSQVIGQRASAQQLPAQVNGGGASSSRAGSAETQQLPGGSGAETR</sequence>
<evidence type="ECO:0000313" key="4">
    <source>
        <dbReference type="Proteomes" id="UP001287286"/>
    </source>
</evidence>
<dbReference type="PANTHER" id="PTHR43591">
    <property type="entry name" value="METHYLTRANSFERASE"/>
    <property type="match status" value="1"/>
</dbReference>
<evidence type="ECO:0000256" key="2">
    <source>
        <dbReference type="SAM" id="MobiDB-lite"/>
    </source>
</evidence>
<evidence type="ECO:0000256" key="1">
    <source>
        <dbReference type="ARBA" id="ARBA00038158"/>
    </source>
</evidence>
<keyword evidence="4" id="KW-1185">Reference proteome</keyword>
<dbReference type="PANTHER" id="PTHR43591:SF24">
    <property type="entry name" value="2-METHOXY-6-POLYPRENYL-1,4-BENZOQUINOL METHYLASE, MITOCHONDRIAL"/>
    <property type="match status" value="1"/>
</dbReference>
<dbReference type="CDD" id="cd02440">
    <property type="entry name" value="AdoMet_MTases"/>
    <property type="match status" value="1"/>
</dbReference>
<dbReference type="Pfam" id="PF13489">
    <property type="entry name" value="Methyltransf_23"/>
    <property type="match status" value="1"/>
</dbReference>
<feature type="region of interest" description="Disordered" evidence="2">
    <location>
        <begin position="242"/>
        <end position="273"/>
    </location>
</feature>
<feature type="compositionally biased region" description="Acidic residues" evidence="2">
    <location>
        <begin position="254"/>
        <end position="272"/>
    </location>
</feature>
<organism evidence="3 4">
    <name type="scientific">Purpureocillium lilacinum</name>
    <name type="common">Paecilomyces lilacinus</name>
    <dbReference type="NCBI Taxonomy" id="33203"/>
    <lineage>
        <taxon>Eukaryota</taxon>
        <taxon>Fungi</taxon>
        <taxon>Dikarya</taxon>
        <taxon>Ascomycota</taxon>
        <taxon>Pezizomycotina</taxon>
        <taxon>Sordariomycetes</taxon>
        <taxon>Hypocreomycetidae</taxon>
        <taxon>Hypocreales</taxon>
        <taxon>Ophiocordycipitaceae</taxon>
        <taxon>Purpureocillium</taxon>
    </lineage>
</organism>
<evidence type="ECO:0000313" key="3">
    <source>
        <dbReference type="EMBL" id="KAK4092007.1"/>
    </source>
</evidence>
<reference evidence="3 4" key="1">
    <citation type="journal article" date="2024" name="Microbiol. Resour. Announc.">
        <title>Genome annotations for the ascomycete fungi Trichoderma harzianum, Trichoderma aggressivum, and Purpureocillium lilacinum.</title>
        <authorList>
            <person name="Beijen E.P.W."/>
            <person name="Ohm R.A."/>
        </authorList>
    </citation>
    <scope>NUCLEOTIDE SEQUENCE [LARGE SCALE GENOMIC DNA]</scope>
    <source>
        <strain evidence="3 4">CBS 150709</strain>
    </source>
</reference>
<evidence type="ECO:0008006" key="5">
    <source>
        <dbReference type="Google" id="ProtNLM"/>
    </source>
</evidence>
<accession>A0ABR0C714</accession>
<dbReference type="Gene3D" id="3.40.50.150">
    <property type="entry name" value="Vaccinia Virus protein VP39"/>
    <property type="match status" value="1"/>
</dbReference>
<dbReference type="Proteomes" id="UP001287286">
    <property type="component" value="Unassembled WGS sequence"/>
</dbReference>
<name>A0ABR0C714_PURLI</name>
<feature type="region of interest" description="Disordered" evidence="2">
    <location>
        <begin position="784"/>
        <end position="817"/>
    </location>
</feature>
<comment type="similarity">
    <text evidence="1">Belongs to the methyltransferase superfamily. LaeA methyltransferase family.</text>
</comment>
<protein>
    <recommendedName>
        <fullName evidence="5">Methyltransferase domain-containing protein</fullName>
    </recommendedName>
</protein>
<gene>
    <name evidence="3" type="ORF">Purlil1_3846</name>
</gene>